<dbReference type="RefSeq" id="WP_263541132.1">
    <property type="nucleotide sequence ID" value="NZ_JAOVZO020000011.1"/>
</dbReference>
<keyword evidence="1" id="KW-0732">Signal</keyword>
<reference evidence="2" key="1">
    <citation type="submission" date="2023-02" db="EMBL/GenBank/DDBJ databases">
        <title>Tahibacter soli sp. nov. isolated from soil.</title>
        <authorList>
            <person name="Baek J.H."/>
            <person name="Lee J.K."/>
            <person name="Choi D.G."/>
            <person name="Jeon C.O."/>
        </authorList>
    </citation>
    <scope>NUCLEOTIDE SEQUENCE</scope>
    <source>
        <strain evidence="2">BL</strain>
    </source>
</reference>
<accession>A0A9X3YJY6</accession>
<feature type="signal peptide" evidence="1">
    <location>
        <begin position="1"/>
        <end position="19"/>
    </location>
</feature>
<dbReference type="Proteomes" id="UP001139971">
    <property type="component" value="Unassembled WGS sequence"/>
</dbReference>
<organism evidence="2 3">
    <name type="scientific">Tahibacter soli</name>
    <dbReference type="NCBI Taxonomy" id="2983605"/>
    <lineage>
        <taxon>Bacteria</taxon>
        <taxon>Pseudomonadati</taxon>
        <taxon>Pseudomonadota</taxon>
        <taxon>Gammaproteobacteria</taxon>
        <taxon>Lysobacterales</taxon>
        <taxon>Rhodanobacteraceae</taxon>
        <taxon>Tahibacter</taxon>
    </lineage>
</organism>
<keyword evidence="3" id="KW-1185">Reference proteome</keyword>
<feature type="chain" id="PRO_5040964267" evidence="1">
    <location>
        <begin position="20"/>
        <end position="229"/>
    </location>
</feature>
<dbReference type="AlphaFoldDB" id="A0A9X3YJY6"/>
<protein>
    <submittedName>
        <fullName evidence="2">Uncharacterized protein</fullName>
    </submittedName>
</protein>
<gene>
    <name evidence="2" type="ORF">OD750_008365</name>
</gene>
<evidence type="ECO:0000256" key="1">
    <source>
        <dbReference type="SAM" id="SignalP"/>
    </source>
</evidence>
<comment type="caution">
    <text evidence="2">The sequence shown here is derived from an EMBL/GenBank/DDBJ whole genome shotgun (WGS) entry which is preliminary data.</text>
</comment>
<name>A0A9X3YJY6_9GAMM</name>
<proteinExistence type="predicted"/>
<dbReference type="EMBL" id="JAOVZO020000011">
    <property type="protein sequence ID" value="MDC8012560.1"/>
    <property type="molecule type" value="Genomic_DNA"/>
</dbReference>
<evidence type="ECO:0000313" key="3">
    <source>
        <dbReference type="Proteomes" id="UP001139971"/>
    </source>
</evidence>
<sequence length="229" mass="23734">MKTLISALALACVSNVAFAQYPSADIGKRYDAEDTLTQVSDGLYARVGDDGASYVATTPAGQRALLEKLVAIRDATPASHGPMRPGYAREGFFDDIIATLSADRPKNQDVFGDCTGPHDTGPLRVQALAGGGFAGSTYGASAMTTNATSPIVNTTNFASAAVYDVDHVVLSQQTSTQYGATSAVATAYNAARGCFADSKATITCPGHTTPSVVAIATNRRQFPTQCVVP</sequence>
<evidence type="ECO:0000313" key="2">
    <source>
        <dbReference type="EMBL" id="MDC8012560.1"/>
    </source>
</evidence>